<evidence type="ECO:0000256" key="1">
    <source>
        <dbReference type="SAM" id="Coils"/>
    </source>
</evidence>
<accession>A0A430HR98</accession>
<evidence type="ECO:0000313" key="4">
    <source>
        <dbReference type="Proteomes" id="UP000278085"/>
    </source>
</evidence>
<dbReference type="OrthoDB" id="1632915at2"/>
<evidence type="ECO:0000313" key="3">
    <source>
        <dbReference type="EMBL" id="RSZ60033.1"/>
    </source>
</evidence>
<dbReference type="Pfam" id="PF16510">
    <property type="entry name" value="P22_portal"/>
    <property type="match status" value="1"/>
</dbReference>
<protein>
    <recommendedName>
        <fullName evidence="5">Portal protein</fullName>
    </recommendedName>
</protein>
<feature type="coiled-coil region" evidence="1">
    <location>
        <begin position="590"/>
        <end position="624"/>
    </location>
</feature>
<comment type="caution">
    <text evidence="3">The sequence shown here is derived from an EMBL/GenBank/DDBJ whole genome shotgun (WGS) entry which is preliminary data.</text>
</comment>
<dbReference type="Proteomes" id="UP000278085">
    <property type="component" value="Unassembled WGS sequence"/>
</dbReference>
<proteinExistence type="predicted"/>
<name>A0A430HR98_9BURK</name>
<keyword evidence="4" id="KW-1185">Reference proteome</keyword>
<gene>
    <name evidence="3" type="ORF">EJB06_07590</name>
</gene>
<dbReference type="InterPro" id="IPR032427">
    <property type="entry name" value="P22_portal"/>
</dbReference>
<feature type="compositionally biased region" description="Low complexity" evidence="2">
    <location>
        <begin position="676"/>
        <end position="686"/>
    </location>
</feature>
<organism evidence="3 4">
    <name type="scientific">Massilia atriviolacea</name>
    <dbReference type="NCBI Taxonomy" id="2495579"/>
    <lineage>
        <taxon>Bacteria</taxon>
        <taxon>Pseudomonadati</taxon>
        <taxon>Pseudomonadota</taxon>
        <taxon>Betaproteobacteria</taxon>
        <taxon>Burkholderiales</taxon>
        <taxon>Oxalobacteraceae</taxon>
        <taxon>Telluria group</taxon>
        <taxon>Massilia</taxon>
    </lineage>
</organism>
<feature type="region of interest" description="Disordered" evidence="2">
    <location>
        <begin position="484"/>
        <end position="505"/>
    </location>
</feature>
<dbReference type="AlphaFoldDB" id="A0A430HR98"/>
<feature type="region of interest" description="Disordered" evidence="2">
    <location>
        <begin position="662"/>
        <end position="716"/>
    </location>
</feature>
<evidence type="ECO:0008006" key="5">
    <source>
        <dbReference type="Google" id="ProtNLM"/>
    </source>
</evidence>
<reference evidence="3 4" key="1">
    <citation type="submission" date="2018-12" db="EMBL/GenBank/DDBJ databases">
        <authorList>
            <person name="Yang E."/>
        </authorList>
    </citation>
    <scope>NUCLEOTIDE SEQUENCE [LARGE SCALE GENOMIC DNA]</scope>
    <source>
        <strain evidence="3 4">SOD</strain>
    </source>
</reference>
<keyword evidence="1" id="KW-0175">Coiled coil</keyword>
<evidence type="ECO:0000256" key="2">
    <source>
        <dbReference type="SAM" id="MobiDB-lite"/>
    </source>
</evidence>
<sequence length="716" mass="79942">MDGIARHMTDKTEKKDLHAEGLEIYKIAVERESENRQTYEDDIRFARLGEQWPEEVRRQREQDGRPCLTNNRMPAFIRQVTNDARQNKPSIKFHAVGDGADEWTAKVLDGLTRNIEYSSNADVAYDTAIDNAVSGGFGYFRITTEYAGDDVFDQDIRIERVANSLSIIPDAYCMDADSANWDNAFVEDSYSLEAFKAKWPKAETSNFEGDGKDVAPGWWDGKEVRVAEWWTRREVPATLLKLSNGACMHQDEYDKAVELFEVAGITVVEQRPTKTMKVTQHIMSGAEIIETNEWAGKYIPIVPVYGDEVVINGKRYLLSMIHFAKDAQRMNNYWRTISTELVALAPKAPFIGPVGSFNTDPNWQTANTVSHPYLEYDSVAGGGPPQRQFFDGPPAGALQEAMNAGEDMKAIMGLFDASLGARSNESSGRAILARQREGDVSTFNFTDNLSRAIRHAGRIISDLIPKVYSSARIIRTIREDGSNQNVAVNQPTAPTPEEQKAQQEQNVGIQRIYDLTAGKYDVTCESGPSYTTKREEAAAQMTEFMRAVPAAGSLIGDLLAKNLDWPGADEIADRLKLMLPPQAQGKNPALEQAQQQMQQLQQVMQQMQQQLADAERDKQIEADKLRIDAFNADTNRLKVVGTAMGPEQIQALVMQTLQQMLGSPDITPNAGPPQQMPMQQPMLEQPQQPPPPQEMMQPEQPQPPDGGFFTPEGFQQ</sequence>
<dbReference type="EMBL" id="RXLQ01000003">
    <property type="protein sequence ID" value="RSZ60033.1"/>
    <property type="molecule type" value="Genomic_DNA"/>
</dbReference>